<protein>
    <recommendedName>
        <fullName evidence="4">Neocarzinostatin family protein</fullName>
    </recommendedName>
</protein>
<keyword evidence="1" id="KW-0732">Signal</keyword>
<evidence type="ECO:0000313" key="3">
    <source>
        <dbReference type="Proteomes" id="UP000660554"/>
    </source>
</evidence>
<name>A0ABQ3NTP6_STRVG</name>
<reference evidence="3" key="1">
    <citation type="submission" date="2020-09" db="EMBL/GenBank/DDBJ databases">
        <title>Whole genome shotgun sequence of Streptomyces cinnamonensis NBRC 15873.</title>
        <authorList>
            <person name="Komaki H."/>
            <person name="Tamura T."/>
        </authorList>
    </citation>
    <scope>NUCLEOTIDE SEQUENCE [LARGE SCALE GENOMIC DNA]</scope>
    <source>
        <strain evidence="3">NBRC 15873</strain>
    </source>
</reference>
<accession>A0ABQ3NTP6</accession>
<organism evidence="2 3">
    <name type="scientific">Streptomyces virginiae</name>
    <name type="common">Streptomyces cinnamonensis</name>
    <dbReference type="NCBI Taxonomy" id="1961"/>
    <lineage>
        <taxon>Bacteria</taxon>
        <taxon>Bacillati</taxon>
        <taxon>Actinomycetota</taxon>
        <taxon>Actinomycetes</taxon>
        <taxon>Kitasatosporales</taxon>
        <taxon>Streptomycetaceae</taxon>
        <taxon>Streptomyces</taxon>
    </lineage>
</organism>
<keyword evidence="3" id="KW-1185">Reference proteome</keyword>
<evidence type="ECO:0008006" key="4">
    <source>
        <dbReference type="Google" id="ProtNLM"/>
    </source>
</evidence>
<dbReference type="Proteomes" id="UP000660554">
    <property type="component" value="Unassembled WGS sequence"/>
</dbReference>
<evidence type="ECO:0000256" key="1">
    <source>
        <dbReference type="SAM" id="SignalP"/>
    </source>
</evidence>
<feature type="signal peptide" evidence="1">
    <location>
        <begin position="1"/>
        <end position="19"/>
    </location>
</feature>
<evidence type="ECO:0000313" key="2">
    <source>
        <dbReference type="EMBL" id="GHI16147.1"/>
    </source>
</evidence>
<dbReference type="EMBL" id="BNDV01000013">
    <property type="protein sequence ID" value="GHI16147.1"/>
    <property type="molecule type" value="Genomic_DNA"/>
</dbReference>
<feature type="chain" id="PRO_5046384442" description="Neocarzinostatin family protein" evidence="1">
    <location>
        <begin position="20"/>
        <end position="156"/>
    </location>
</feature>
<comment type="caution">
    <text evidence="2">The sequence shown here is derived from an EMBL/GenBank/DDBJ whole genome shotgun (WGS) entry which is preliminary data.</text>
</comment>
<gene>
    <name evidence="2" type="ORF">Scinn_56100</name>
</gene>
<sequence>MLVVAAVMPVVVAGVPAQAREGAAASAPVLEKIAPQGAVEVADDKSCFTVTVKGSGFVPGEATRLDVGTDQARGVLRGAPVTVTPDAEGNFGPTTFTPCGVTTHGSTESDFTCTLTHVDLKECREDQVGDVLQKGGRWFSSKVIVWAIANRPDPDA</sequence>
<proteinExistence type="predicted"/>